<dbReference type="Proteomes" id="UP000252519">
    <property type="component" value="Unassembled WGS sequence"/>
</dbReference>
<proteinExistence type="predicted"/>
<dbReference type="OrthoDB" id="5862519at2759"/>
<comment type="caution">
    <text evidence="3">The sequence shown here is derived from an EMBL/GenBank/DDBJ whole genome shotgun (WGS) entry which is preliminary data.</text>
</comment>
<dbReference type="Gene3D" id="1.10.510.10">
    <property type="entry name" value="Transferase(Phosphotransferase) domain 1"/>
    <property type="match status" value="1"/>
</dbReference>
<protein>
    <recommendedName>
        <fullName evidence="2">Protein kinase domain-containing protein</fullName>
    </recommendedName>
</protein>
<dbReference type="GO" id="GO:0007169">
    <property type="term" value="P:cell surface receptor protein tyrosine kinase signaling pathway"/>
    <property type="evidence" value="ECO:0007669"/>
    <property type="project" value="TreeGrafter"/>
</dbReference>
<reference evidence="3 4" key="1">
    <citation type="submission" date="2014-10" db="EMBL/GenBank/DDBJ databases">
        <title>Draft genome of the hookworm Ancylostoma caninum.</title>
        <authorList>
            <person name="Mitreva M."/>
        </authorList>
    </citation>
    <scope>NUCLEOTIDE SEQUENCE [LARGE SCALE GENOMIC DNA]</scope>
    <source>
        <strain evidence="3 4">Baltimore</strain>
    </source>
</reference>
<dbReference type="PROSITE" id="PS50011">
    <property type="entry name" value="PROTEIN_KINASE_DOM"/>
    <property type="match status" value="1"/>
</dbReference>
<dbReference type="AlphaFoldDB" id="A0A368GZU5"/>
<dbReference type="GO" id="GO:0004714">
    <property type="term" value="F:transmembrane receptor protein tyrosine kinase activity"/>
    <property type="evidence" value="ECO:0007669"/>
    <property type="project" value="TreeGrafter"/>
</dbReference>
<keyword evidence="4" id="KW-1185">Reference proteome</keyword>
<evidence type="ECO:0000313" key="3">
    <source>
        <dbReference type="EMBL" id="RCN48520.1"/>
    </source>
</evidence>
<feature type="region of interest" description="Disordered" evidence="1">
    <location>
        <begin position="146"/>
        <end position="195"/>
    </location>
</feature>
<dbReference type="InterPro" id="IPR001245">
    <property type="entry name" value="Ser-Thr/Tyr_kinase_cat_dom"/>
</dbReference>
<dbReference type="PANTHER" id="PTHR24416">
    <property type="entry name" value="TYROSINE-PROTEIN KINASE RECEPTOR"/>
    <property type="match status" value="1"/>
</dbReference>
<dbReference type="InterPro" id="IPR011009">
    <property type="entry name" value="Kinase-like_dom_sf"/>
</dbReference>
<evidence type="ECO:0000256" key="1">
    <source>
        <dbReference type="SAM" id="MobiDB-lite"/>
    </source>
</evidence>
<evidence type="ECO:0000259" key="2">
    <source>
        <dbReference type="PROSITE" id="PS50011"/>
    </source>
</evidence>
<dbReference type="InterPro" id="IPR000719">
    <property type="entry name" value="Prot_kinase_dom"/>
</dbReference>
<sequence length="195" mass="21872">MAPESLRRPMKFSTKSDVWSFAVMTYEVFNCGVKPWPDDPPKKIATAIRRCHMPPMPDGTPEDVKNLISQIWLVIALPQAEQQKMLSAILSAICGMHYTSCWVLTFRVADPAQRPTMKQVCSSLFSASRKYPPPPAEKFTLNTIKGVTRAPPESPLTMEETADAEEETDSHLSRTIERTSEPDPQTESHKAQDNP</sequence>
<dbReference type="InterPro" id="IPR050122">
    <property type="entry name" value="RTK"/>
</dbReference>
<dbReference type="SUPFAM" id="SSF56112">
    <property type="entry name" value="Protein kinase-like (PK-like)"/>
    <property type="match status" value="1"/>
</dbReference>
<dbReference type="Pfam" id="PF07714">
    <property type="entry name" value="PK_Tyr_Ser-Thr"/>
    <property type="match status" value="1"/>
</dbReference>
<gene>
    <name evidence="3" type="ORF">ANCCAN_05345</name>
</gene>
<dbReference type="GO" id="GO:0005524">
    <property type="term" value="F:ATP binding"/>
    <property type="evidence" value="ECO:0007669"/>
    <property type="project" value="InterPro"/>
</dbReference>
<dbReference type="EMBL" id="JOJR01000045">
    <property type="protein sequence ID" value="RCN48520.1"/>
    <property type="molecule type" value="Genomic_DNA"/>
</dbReference>
<dbReference type="STRING" id="29170.A0A368GZU5"/>
<feature type="domain" description="Protein kinase" evidence="2">
    <location>
        <begin position="1"/>
        <end position="126"/>
    </location>
</feature>
<feature type="compositionally biased region" description="Basic and acidic residues" evidence="1">
    <location>
        <begin position="169"/>
        <end position="195"/>
    </location>
</feature>
<dbReference type="PANTHER" id="PTHR24416:SF611">
    <property type="entry name" value="TYROSINE-PROTEIN KINASE TRANSMEMBRANE RECEPTOR ROR"/>
    <property type="match status" value="1"/>
</dbReference>
<evidence type="ECO:0000313" key="4">
    <source>
        <dbReference type="Proteomes" id="UP000252519"/>
    </source>
</evidence>
<dbReference type="GO" id="GO:0005886">
    <property type="term" value="C:plasma membrane"/>
    <property type="evidence" value="ECO:0007669"/>
    <property type="project" value="TreeGrafter"/>
</dbReference>
<organism evidence="3 4">
    <name type="scientific">Ancylostoma caninum</name>
    <name type="common">Dog hookworm</name>
    <dbReference type="NCBI Taxonomy" id="29170"/>
    <lineage>
        <taxon>Eukaryota</taxon>
        <taxon>Metazoa</taxon>
        <taxon>Ecdysozoa</taxon>
        <taxon>Nematoda</taxon>
        <taxon>Chromadorea</taxon>
        <taxon>Rhabditida</taxon>
        <taxon>Rhabditina</taxon>
        <taxon>Rhabditomorpha</taxon>
        <taxon>Strongyloidea</taxon>
        <taxon>Ancylostomatidae</taxon>
        <taxon>Ancylostomatinae</taxon>
        <taxon>Ancylostoma</taxon>
    </lineage>
</organism>
<dbReference type="GO" id="GO:0043235">
    <property type="term" value="C:receptor complex"/>
    <property type="evidence" value="ECO:0007669"/>
    <property type="project" value="TreeGrafter"/>
</dbReference>
<name>A0A368GZU5_ANCCA</name>
<accession>A0A368GZU5</accession>